<sequence length="66" mass="7012">MIWSVISNLTALIAIPNICVNLEKICNVSIVEANEVTSGKLGLPNASSECATCGSRNIRDCDGEFI</sequence>
<evidence type="ECO:0000313" key="2">
    <source>
        <dbReference type="Proteomes" id="UP000287651"/>
    </source>
</evidence>
<reference evidence="1 2" key="1">
    <citation type="journal article" date="2014" name="Agronomy (Basel)">
        <title>A Draft Genome Sequence for Ensete ventricosum, the Drought-Tolerant Tree Against Hunger.</title>
        <authorList>
            <person name="Harrison J."/>
            <person name="Moore K.A."/>
            <person name="Paszkiewicz K."/>
            <person name="Jones T."/>
            <person name="Grant M."/>
            <person name="Ambacheew D."/>
            <person name="Muzemil S."/>
            <person name="Studholme D.J."/>
        </authorList>
    </citation>
    <scope>NUCLEOTIDE SEQUENCE [LARGE SCALE GENOMIC DNA]</scope>
</reference>
<dbReference type="Proteomes" id="UP000287651">
    <property type="component" value="Unassembled WGS sequence"/>
</dbReference>
<accession>A0A426Z7S1</accession>
<gene>
    <name evidence="1" type="ORF">B296_00045257</name>
</gene>
<evidence type="ECO:0000313" key="1">
    <source>
        <dbReference type="EMBL" id="RRT60040.1"/>
    </source>
</evidence>
<evidence type="ECO:0008006" key="3">
    <source>
        <dbReference type="Google" id="ProtNLM"/>
    </source>
</evidence>
<dbReference type="AlphaFoldDB" id="A0A426Z7S1"/>
<organism evidence="1 2">
    <name type="scientific">Ensete ventricosum</name>
    <name type="common">Abyssinian banana</name>
    <name type="synonym">Musa ensete</name>
    <dbReference type="NCBI Taxonomy" id="4639"/>
    <lineage>
        <taxon>Eukaryota</taxon>
        <taxon>Viridiplantae</taxon>
        <taxon>Streptophyta</taxon>
        <taxon>Embryophyta</taxon>
        <taxon>Tracheophyta</taxon>
        <taxon>Spermatophyta</taxon>
        <taxon>Magnoliopsida</taxon>
        <taxon>Liliopsida</taxon>
        <taxon>Zingiberales</taxon>
        <taxon>Musaceae</taxon>
        <taxon>Ensete</taxon>
    </lineage>
</organism>
<proteinExistence type="predicted"/>
<comment type="caution">
    <text evidence="1">The sequence shown here is derived from an EMBL/GenBank/DDBJ whole genome shotgun (WGS) entry which is preliminary data.</text>
</comment>
<dbReference type="EMBL" id="AMZH03007953">
    <property type="protein sequence ID" value="RRT60040.1"/>
    <property type="molecule type" value="Genomic_DNA"/>
</dbReference>
<name>A0A426Z7S1_ENSVE</name>
<protein>
    <recommendedName>
        <fullName evidence="3">DNA-directed RNA polymerase</fullName>
    </recommendedName>
</protein>